<dbReference type="EMBL" id="JAJAUY010000092">
    <property type="protein sequence ID" value="MCB5181841.1"/>
    <property type="molecule type" value="Genomic_DNA"/>
</dbReference>
<dbReference type="Proteomes" id="UP001199054">
    <property type="component" value="Unassembled WGS sequence"/>
</dbReference>
<feature type="chain" id="PRO_5047409659" evidence="1">
    <location>
        <begin position="27"/>
        <end position="87"/>
    </location>
</feature>
<organism evidence="2 3">
    <name type="scientific">Streptomyces antimicrobicus</name>
    <dbReference type="NCBI Taxonomy" id="2883108"/>
    <lineage>
        <taxon>Bacteria</taxon>
        <taxon>Bacillati</taxon>
        <taxon>Actinomycetota</taxon>
        <taxon>Actinomycetes</taxon>
        <taxon>Kitasatosporales</taxon>
        <taxon>Streptomycetaceae</taxon>
        <taxon>Streptomyces</taxon>
    </lineage>
</organism>
<name>A0ABS8BB50_9ACTN</name>
<evidence type="ECO:0000313" key="2">
    <source>
        <dbReference type="EMBL" id="MCB5181841.1"/>
    </source>
</evidence>
<proteinExistence type="predicted"/>
<accession>A0ABS8BB50</accession>
<protein>
    <submittedName>
        <fullName evidence="2">Uncharacterized protein</fullName>
    </submittedName>
</protein>
<comment type="caution">
    <text evidence="2">The sequence shown here is derived from an EMBL/GenBank/DDBJ whole genome shotgun (WGS) entry which is preliminary data.</text>
</comment>
<evidence type="ECO:0000256" key="1">
    <source>
        <dbReference type="SAM" id="SignalP"/>
    </source>
</evidence>
<dbReference type="RefSeq" id="WP_226728941.1">
    <property type="nucleotide sequence ID" value="NZ_JAJAUY010000092.1"/>
</dbReference>
<reference evidence="2 3" key="1">
    <citation type="submission" date="2021-10" db="EMBL/GenBank/DDBJ databases">
        <title>Streptomyces sp. strain SMC 277, a novel streptomycete isolated from soil.</title>
        <authorList>
            <person name="Chanama M."/>
        </authorList>
    </citation>
    <scope>NUCLEOTIDE SEQUENCE [LARGE SCALE GENOMIC DNA]</scope>
    <source>
        <strain evidence="2 3">SMC 277</strain>
    </source>
</reference>
<keyword evidence="1" id="KW-0732">Signal</keyword>
<gene>
    <name evidence="2" type="ORF">LG632_20970</name>
</gene>
<feature type="signal peptide" evidence="1">
    <location>
        <begin position="1"/>
        <end position="26"/>
    </location>
</feature>
<evidence type="ECO:0000313" key="3">
    <source>
        <dbReference type="Proteomes" id="UP001199054"/>
    </source>
</evidence>
<keyword evidence="3" id="KW-1185">Reference proteome</keyword>
<sequence>MSAARVRAAACLTAALLAGAAAPAAARDSLVTVIDNSDADSVVEIDRSANLQTGSGTAGSDHEGSALDTVAMLIEVVHANRDGDRPS</sequence>